<protein>
    <recommendedName>
        <fullName evidence="11">AzlC family protein</fullName>
    </recommendedName>
</protein>
<dbReference type="EMBL" id="NFZW01000018">
    <property type="protein sequence ID" value="RFA33902.1"/>
    <property type="molecule type" value="Genomic_DNA"/>
</dbReference>
<evidence type="ECO:0000256" key="3">
    <source>
        <dbReference type="ARBA" id="ARBA00022448"/>
    </source>
</evidence>
<keyword evidence="7 8" id="KW-0472">Membrane</keyword>
<evidence type="ECO:0000256" key="8">
    <source>
        <dbReference type="SAM" id="Phobius"/>
    </source>
</evidence>
<comment type="similarity">
    <text evidence="2">Belongs to the AzlC family.</text>
</comment>
<feature type="transmembrane region" description="Helical" evidence="8">
    <location>
        <begin position="21"/>
        <end position="42"/>
    </location>
</feature>
<evidence type="ECO:0000256" key="1">
    <source>
        <dbReference type="ARBA" id="ARBA00004651"/>
    </source>
</evidence>
<keyword evidence="10" id="KW-1185">Reference proteome</keyword>
<evidence type="ECO:0000256" key="2">
    <source>
        <dbReference type="ARBA" id="ARBA00010735"/>
    </source>
</evidence>
<evidence type="ECO:0000313" key="9">
    <source>
        <dbReference type="EMBL" id="RFA33902.1"/>
    </source>
</evidence>
<evidence type="ECO:0000256" key="6">
    <source>
        <dbReference type="ARBA" id="ARBA00022989"/>
    </source>
</evidence>
<proteinExistence type="inferred from homology"/>
<feature type="transmembrane region" description="Helical" evidence="8">
    <location>
        <begin position="127"/>
        <end position="151"/>
    </location>
</feature>
<keyword evidence="4" id="KW-1003">Cell membrane</keyword>
<gene>
    <name evidence="9" type="ORF">CAL65_16240</name>
</gene>
<feature type="transmembrane region" description="Helical" evidence="8">
    <location>
        <begin position="54"/>
        <end position="78"/>
    </location>
</feature>
<name>A0A3E0WLR9_9GAMM</name>
<dbReference type="PANTHER" id="PTHR34979">
    <property type="entry name" value="INNER MEMBRANE PROTEIN YGAZ"/>
    <property type="match status" value="1"/>
</dbReference>
<dbReference type="Proteomes" id="UP000256763">
    <property type="component" value="Unassembled WGS sequence"/>
</dbReference>
<feature type="transmembrane region" description="Helical" evidence="8">
    <location>
        <begin position="185"/>
        <end position="218"/>
    </location>
</feature>
<dbReference type="Pfam" id="PF03591">
    <property type="entry name" value="AzlC"/>
    <property type="match status" value="1"/>
</dbReference>
<comment type="subcellular location">
    <subcellularLocation>
        <location evidence="1">Cell membrane</location>
        <topology evidence="1">Multi-pass membrane protein</topology>
    </subcellularLocation>
</comment>
<dbReference type="InterPro" id="IPR011606">
    <property type="entry name" value="Brnchd-chn_aa_trnsp_permease"/>
</dbReference>
<evidence type="ECO:0000256" key="7">
    <source>
        <dbReference type="ARBA" id="ARBA00023136"/>
    </source>
</evidence>
<dbReference type="OrthoDB" id="3181706at2"/>
<dbReference type="AlphaFoldDB" id="A0A3E0WLR9"/>
<dbReference type="GO" id="GO:0005886">
    <property type="term" value="C:plasma membrane"/>
    <property type="evidence" value="ECO:0007669"/>
    <property type="project" value="UniProtKB-SubCell"/>
</dbReference>
<dbReference type="PANTHER" id="PTHR34979:SF1">
    <property type="entry name" value="INNER MEMBRANE PROTEIN YGAZ"/>
    <property type="match status" value="1"/>
</dbReference>
<evidence type="ECO:0000256" key="5">
    <source>
        <dbReference type="ARBA" id="ARBA00022692"/>
    </source>
</evidence>
<evidence type="ECO:0000256" key="4">
    <source>
        <dbReference type="ARBA" id="ARBA00022475"/>
    </source>
</evidence>
<keyword evidence="5 8" id="KW-0812">Transmembrane</keyword>
<keyword evidence="6 8" id="KW-1133">Transmembrane helix</keyword>
<evidence type="ECO:0008006" key="11">
    <source>
        <dbReference type="Google" id="ProtNLM"/>
    </source>
</evidence>
<evidence type="ECO:0000313" key="10">
    <source>
        <dbReference type="Proteomes" id="UP000256763"/>
    </source>
</evidence>
<sequence>MTTSVEPTSAFRASLPVLFGYIPLGIAFGVLFSELGFAWYYAMLMAVAVYAGAAQFMAVGLLAAGAGVVEIGIATLLLNARHMFYGLSMAARFPAGGFARPYLIFALTDETYSLLSSLPPKPRSSTIYVKIAALNQSYWVVGCTLGALLGAGLTLETAGLEFVLVALFVVLAIEQAYTVRAWRPFLIAGFSAAVAAIAVGAEQLLLVALGLTTVLLLLDRARRPVGER</sequence>
<reference evidence="10" key="1">
    <citation type="submission" date="2017-05" db="EMBL/GenBank/DDBJ databases">
        <authorList>
            <person name="Sharma S."/>
            <person name="Sidhu C."/>
            <person name="Pinnaka A.K."/>
        </authorList>
    </citation>
    <scope>NUCLEOTIDE SEQUENCE [LARGE SCALE GENOMIC DNA]</scope>
    <source>
        <strain evidence="10">AK93</strain>
    </source>
</reference>
<accession>A0A3E0WLR9</accession>
<organism evidence="9 10">
    <name type="scientific">Alkalilimnicola ehrlichii</name>
    <dbReference type="NCBI Taxonomy" id="351052"/>
    <lineage>
        <taxon>Bacteria</taxon>
        <taxon>Pseudomonadati</taxon>
        <taxon>Pseudomonadota</taxon>
        <taxon>Gammaproteobacteria</taxon>
        <taxon>Chromatiales</taxon>
        <taxon>Ectothiorhodospiraceae</taxon>
        <taxon>Alkalilimnicola</taxon>
    </lineage>
</organism>
<comment type="caution">
    <text evidence="9">The sequence shown here is derived from an EMBL/GenBank/DDBJ whole genome shotgun (WGS) entry which is preliminary data.</text>
</comment>
<dbReference type="RefSeq" id="WP_116303255.1">
    <property type="nucleotide sequence ID" value="NZ_NFZV01000019.1"/>
</dbReference>
<dbReference type="GO" id="GO:1903785">
    <property type="term" value="P:L-valine transmembrane transport"/>
    <property type="evidence" value="ECO:0007669"/>
    <property type="project" value="TreeGrafter"/>
</dbReference>
<keyword evidence="3" id="KW-0813">Transport</keyword>